<sequence length="551" mass="60610">MKGDSSNLLLLIVTAVANGAAFAASSPLLMNNPTLLVKGGSMRTNMEQGTNGTASVTNSTSTMAFSFAVPDAPTVAPQSDMIIPSHVENCEEEHQPSQLSSCITEQQIQPPRKPLKVLFLSADTGGGHRASAESLANQFMKHYPGSEYDLLDVWTPTKVYPYTTLVKSYKHLSAHPLQWKLLYHVSNTRAYAKFTDIHSNRLCRDKVKREMERFDPDVVVSVHPTMNYLPEKITRELAKSKGKNVPFFTVVTDFGSGHCTWFHKDVDKMYIASDKIEELAKKRGSIADEKIFMSGLPIRDAFAAQSDAMIDRTTIEGKQYRREMKVKLGLDPEKKVILAMGGGEGVGSLSLIAEKMQVEMKASGVDATILVICGRNEALKEEINSRDWETFIPRKSKRSKLARKMFRKKRIAEERISNAKGNVDVIGLGFVDNMAEVMVAADVLVSKAGPGTIAEAAAVGLPVMITSFLPGQEAGNVDIVLDGEFGAFSQKPRKIAKAVTEWVQDESMLDELSRNSARVGNPHAASNIVLDIGRITEEMMKQNQELAIKND</sequence>
<dbReference type="SUPFAM" id="SSF53756">
    <property type="entry name" value="UDP-Glycosyltransferase/glycogen phosphorylase"/>
    <property type="match status" value="1"/>
</dbReference>
<evidence type="ECO:0000256" key="6">
    <source>
        <dbReference type="SAM" id="SignalP"/>
    </source>
</evidence>
<dbReference type="Gene3D" id="3.40.50.2000">
    <property type="entry name" value="Glycogen Phosphorylase B"/>
    <property type="match status" value="1"/>
</dbReference>
<keyword evidence="6" id="KW-0732">Signal</keyword>
<dbReference type="PANTHER" id="PTHR43025">
    <property type="entry name" value="MONOGALACTOSYLDIACYLGLYCEROL SYNTHASE"/>
    <property type="match status" value="1"/>
</dbReference>
<dbReference type="InterPro" id="IPR007235">
    <property type="entry name" value="Glyco_trans_28_C"/>
</dbReference>
<comment type="subcellular location">
    <subcellularLocation>
        <location evidence="5">Plastid</location>
        <location evidence="5">Chloroplast membrane</location>
    </subcellularLocation>
</comment>
<evidence type="ECO:0000256" key="5">
    <source>
        <dbReference type="ARBA" id="ARBA00046299"/>
    </source>
</evidence>
<feature type="signal peptide" evidence="6">
    <location>
        <begin position="1"/>
        <end position="23"/>
    </location>
</feature>
<organism evidence="9">
    <name type="scientific">Chaetoceros debilis</name>
    <dbReference type="NCBI Taxonomy" id="122233"/>
    <lineage>
        <taxon>Eukaryota</taxon>
        <taxon>Sar</taxon>
        <taxon>Stramenopiles</taxon>
        <taxon>Ochrophyta</taxon>
        <taxon>Bacillariophyta</taxon>
        <taxon>Coscinodiscophyceae</taxon>
        <taxon>Chaetocerotophycidae</taxon>
        <taxon>Chaetocerotales</taxon>
        <taxon>Chaetocerotaceae</taxon>
        <taxon>Chaetoceros</taxon>
    </lineage>
</organism>
<evidence type="ECO:0000259" key="8">
    <source>
        <dbReference type="Pfam" id="PF06925"/>
    </source>
</evidence>
<comment type="similarity">
    <text evidence="1">Belongs to the glycosyltransferase 28 family.</text>
</comment>
<accession>A0A7S3V5U8</accession>
<evidence type="ECO:0000256" key="2">
    <source>
        <dbReference type="ARBA" id="ARBA00012615"/>
    </source>
</evidence>
<feature type="domain" description="Glycosyl transferase family 28 C-terminal" evidence="7">
    <location>
        <begin position="405"/>
        <end position="465"/>
    </location>
</feature>
<proteinExistence type="inferred from homology"/>
<dbReference type="Pfam" id="PF04101">
    <property type="entry name" value="Glyco_tran_28_C"/>
    <property type="match status" value="1"/>
</dbReference>
<dbReference type="InterPro" id="IPR009695">
    <property type="entry name" value="Diacylglyc_glucosyltr_N"/>
</dbReference>
<keyword evidence="4" id="KW-0808">Transferase</keyword>
<evidence type="ECO:0000256" key="1">
    <source>
        <dbReference type="ARBA" id="ARBA00006962"/>
    </source>
</evidence>
<dbReference type="GO" id="GO:0009247">
    <property type="term" value="P:glycolipid biosynthetic process"/>
    <property type="evidence" value="ECO:0007669"/>
    <property type="project" value="InterPro"/>
</dbReference>
<dbReference type="GO" id="GO:0046509">
    <property type="term" value="F:1,2-diacylglycerol 3-beta-galactosyltransferase activity"/>
    <property type="evidence" value="ECO:0007669"/>
    <property type="project" value="UniProtKB-EC"/>
</dbReference>
<keyword evidence="3" id="KW-0328">Glycosyltransferase</keyword>
<dbReference type="EC" id="2.4.1.46" evidence="2"/>
<name>A0A7S3V5U8_9STRA</name>
<evidence type="ECO:0000313" key="9">
    <source>
        <dbReference type="EMBL" id="CAE0459063.1"/>
    </source>
</evidence>
<dbReference type="AlphaFoldDB" id="A0A7S3V5U8"/>
<gene>
    <name evidence="9" type="ORF">CDEB00056_LOCUS3904</name>
</gene>
<dbReference type="EMBL" id="HBIO01005507">
    <property type="protein sequence ID" value="CAE0459063.1"/>
    <property type="molecule type" value="Transcribed_RNA"/>
</dbReference>
<protein>
    <recommendedName>
        <fullName evidence="2">monogalactosyldiacylglycerol synthase</fullName>
        <ecNumber evidence="2">2.4.1.46</ecNumber>
    </recommendedName>
</protein>
<dbReference type="PANTHER" id="PTHR43025:SF3">
    <property type="entry name" value="MONOGALACTOSYLDIACYLGLYCEROL SYNTHASE 1, CHLOROPLASTIC"/>
    <property type="match status" value="1"/>
</dbReference>
<dbReference type="Pfam" id="PF06925">
    <property type="entry name" value="MGDG_synth"/>
    <property type="match status" value="1"/>
</dbReference>
<evidence type="ECO:0000256" key="3">
    <source>
        <dbReference type="ARBA" id="ARBA00022676"/>
    </source>
</evidence>
<dbReference type="GO" id="GO:0031969">
    <property type="term" value="C:chloroplast membrane"/>
    <property type="evidence" value="ECO:0007669"/>
    <property type="project" value="UniProtKB-SubCell"/>
</dbReference>
<dbReference type="InterPro" id="IPR050519">
    <property type="entry name" value="Glycosyltransf_28_UgtP"/>
</dbReference>
<evidence type="ECO:0000256" key="4">
    <source>
        <dbReference type="ARBA" id="ARBA00022679"/>
    </source>
</evidence>
<feature type="domain" description="Diacylglycerol glucosyltransferase N-terminal" evidence="8">
    <location>
        <begin position="128"/>
        <end position="298"/>
    </location>
</feature>
<evidence type="ECO:0000259" key="7">
    <source>
        <dbReference type="Pfam" id="PF04101"/>
    </source>
</evidence>
<feature type="chain" id="PRO_5030700168" description="monogalactosyldiacylglycerol synthase" evidence="6">
    <location>
        <begin position="24"/>
        <end position="551"/>
    </location>
</feature>
<reference evidence="9" key="1">
    <citation type="submission" date="2021-01" db="EMBL/GenBank/DDBJ databases">
        <authorList>
            <person name="Corre E."/>
            <person name="Pelletier E."/>
            <person name="Niang G."/>
            <person name="Scheremetjew M."/>
            <person name="Finn R."/>
            <person name="Kale V."/>
            <person name="Holt S."/>
            <person name="Cochrane G."/>
            <person name="Meng A."/>
            <person name="Brown T."/>
            <person name="Cohen L."/>
        </authorList>
    </citation>
    <scope>NUCLEOTIDE SEQUENCE</scope>
    <source>
        <strain evidence="9">MM31A-1</strain>
    </source>
</reference>